<sequence length="292" mass="31951">MNRIFHLLTVFIFILNTSVFGIGTQFLSIPSTALELAVGINPVLDGGSFSNPASLILDKPNPDLFFSHGSWLAGVTGSTIRFSRGFTYGTGGFQIRYAGLNDLEFRTSTPTDHPLAEFGAYGVSFGGFYNRILGNTRYGLALQAVSFQIHNESSKGFAVDFGLARTFGKNFTFGVSLLNMGSMSLLSNKSPSLPLRFLGGVCYRYFQKDWGNKIFLSAENSSLVSGMIFRIGNEFSWKQLVIQTGSQFSQEVRTVSGGFGFRLGIYRFQYGVQVGSQNLGISQMLDISVTLP</sequence>
<gene>
    <name evidence="1" type="ORF">METZ01_LOCUS134250</name>
</gene>
<proteinExistence type="predicted"/>
<reference evidence="1" key="1">
    <citation type="submission" date="2018-05" db="EMBL/GenBank/DDBJ databases">
        <authorList>
            <person name="Lanie J.A."/>
            <person name="Ng W.-L."/>
            <person name="Kazmierczak K.M."/>
            <person name="Andrzejewski T.M."/>
            <person name="Davidsen T.M."/>
            <person name="Wayne K.J."/>
            <person name="Tettelin H."/>
            <person name="Glass J.I."/>
            <person name="Rusch D."/>
            <person name="Podicherti R."/>
            <person name="Tsui H.-C.T."/>
            <person name="Winkler M.E."/>
        </authorList>
    </citation>
    <scope>NUCLEOTIDE SEQUENCE</scope>
</reference>
<evidence type="ECO:0008006" key="2">
    <source>
        <dbReference type="Google" id="ProtNLM"/>
    </source>
</evidence>
<dbReference type="AlphaFoldDB" id="A0A381YWJ8"/>
<evidence type="ECO:0000313" key="1">
    <source>
        <dbReference type="EMBL" id="SVA81396.1"/>
    </source>
</evidence>
<dbReference type="EMBL" id="UINC01019245">
    <property type="protein sequence ID" value="SVA81396.1"/>
    <property type="molecule type" value="Genomic_DNA"/>
</dbReference>
<protein>
    <recommendedName>
        <fullName evidence="2">DUF5723 domain-containing protein</fullName>
    </recommendedName>
</protein>
<accession>A0A381YWJ8</accession>
<organism evidence="1">
    <name type="scientific">marine metagenome</name>
    <dbReference type="NCBI Taxonomy" id="408172"/>
    <lineage>
        <taxon>unclassified sequences</taxon>
        <taxon>metagenomes</taxon>
        <taxon>ecological metagenomes</taxon>
    </lineage>
</organism>
<name>A0A381YWJ8_9ZZZZ</name>